<reference evidence="3" key="1">
    <citation type="submission" date="2018-06" db="EMBL/GenBank/DDBJ databases">
        <authorList>
            <person name="Zhirakovskaya E."/>
        </authorList>
    </citation>
    <scope>NUCLEOTIDE SEQUENCE</scope>
</reference>
<proteinExistence type="predicted"/>
<evidence type="ECO:0000313" key="3">
    <source>
        <dbReference type="EMBL" id="VAX38146.1"/>
    </source>
</evidence>
<dbReference type="InterPro" id="IPR027383">
    <property type="entry name" value="Znf_put"/>
</dbReference>
<evidence type="ECO:0000256" key="1">
    <source>
        <dbReference type="SAM" id="Phobius"/>
    </source>
</evidence>
<feature type="transmembrane region" description="Helical" evidence="1">
    <location>
        <begin position="84"/>
        <end position="103"/>
    </location>
</feature>
<gene>
    <name evidence="3" type="ORF">MNBD_UNCLBAC01-573</name>
</gene>
<protein>
    <recommendedName>
        <fullName evidence="2">Putative zinc-finger domain-containing protein</fullName>
    </recommendedName>
</protein>
<dbReference type="AlphaFoldDB" id="A0A3B1D5H7"/>
<name>A0A3B1D5H7_9ZZZZ</name>
<dbReference type="Pfam" id="PF13490">
    <property type="entry name" value="zf-HC2"/>
    <property type="match status" value="1"/>
</dbReference>
<keyword evidence="1" id="KW-1133">Transmembrane helix</keyword>
<dbReference type="EMBL" id="UOGJ01000151">
    <property type="protein sequence ID" value="VAX38146.1"/>
    <property type="molecule type" value="Genomic_DNA"/>
</dbReference>
<sequence length="256" mass="29527">MKKMICDEIKKFISPYLDSEVDPHTNLRIEEHLANCSKCQKYYEQEHNFEISFKNELVTNPETDAAWQRALNRATRTSIFQTKIPVTIAVSMVVVLLLIGGWFRSGFYQSDLAWAAYKNHSKYLTDQLPIKVEGMQALAINKYFRDKLTFSVNVPANVPIEGLKVIGARLCHLKGVPVAYMIYHYKNIPVSLFLMDADRSNYFKQLNNRNDEIQKDNFFGKVIVTYQKGNKIISAISQDVPDEILQRLVLSYADIF</sequence>
<feature type="domain" description="Putative zinc-finger" evidence="2">
    <location>
        <begin position="6"/>
        <end position="40"/>
    </location>
</feature>
<keyword evidence="1" id="KW-0812">Transmembrane</keyword>
<organism evidence="3">
    <name type="scientific">hydrothermal vent metagenome</name>
    <dbReference type="NCBI Taxonomy" id="652676"/>
    <lineage>
        <taxon>unclassified sequences</taxon>
        <taxon>metagenomes</taxon>
        <taxon>ecological metagenomes</taxon>
    </lineage>
</organism>
<evidence type="ECO:0000259" key="2">
    <source>
        <dbReference type="Pfam" id="PF13490"/>
    </source>
</evidence>
<keyword evidence="1" id="KW-0472">Membrane</keyword>
<accession>A0A3B1D5H7</accession>